<dbReference type="AlphaFoldDB" id="Q9Z384"/>
<evidence type="ECO:0000313" key="11">
    <source>
        <dbReference type="Proteomes" id="UP000323012"/>
    </source>
</evidence>
<dbReference type="OrthoDB" id="5298361at2"/>
<dbReference type="Proteomes" id="UP000323012">
    <property type="component" value="Unassembled WGS sequence"/>
</dbReference>
<gene>
    <name evidence="3" type="primary">vppA</name>
    <name evidence="5" type="ORF">ACT75_10575</name>
    <name evidence="7" type="ORF">CQR80_00995</name>
    <name evidence="8" type="ORF">FXB79_07070</name>
</gene>
<evidence type="ECO:0000313" key="5">
    <source>
        <dbReference type="EMBL" id="AMQ94929.1"/>
    </source>
</evidence>
<dbReference type="OMA" id="ATWEDFF"/>
<evidence type="ECO:0000313" key="9">
    <source>
        <dbReference type="Proteomes" id="UP000072236"/>
    </source>
</evidence>
<keyword evidence="10" id="KW-1185">Reference proteome</keyword>
<evidence type="ECO:0000313" key="6">
    <source>
        <dbReference type="EMBL" id="BAA35114.1"/>
    </source>
</evidence>
<dbReference type="InterPro" id="IPR007159">
    <property type="entry name" value="SpoVT-AbrB_dom"/>
</dbReference>
<dbReference type="Gene3D" id="2.10.260.10">
    <property type="match status" value="1"/>
</dbReference>
<dbReference type="EMBL" id="CP012959">
    <property type="protein sequence ID" value="AMQ94929.1"/>
    <property type="molecule type" value="Genomic_DNA"/>
</dbReference>
<dbReference type="GO" id="GO:0003677">
    <property type="term" value="F:DNA binding"/>
    <property type="evidence" value="ECO:0007669"/>
    <property type="project" value="UniProtKB-UniRule"/>
</dbReference>
<dbReference type="Proteomes" id="UP000226080">
    <property type="component" value="Unassembled WGS sequence"/>
</dbReference>
<evidence type="ECO:0000313" key="4">
    <source>
        <dbReference type="EMBL" id="AAG09111.1"/>
    </source>
</evidence>
<reference evidence="4" key="4">
    <citation type="journal article" date="2000" name="J. Immunol.">
        <title>Expression of the cytolethal distending toxin (Cdt) operon in Actinobacillus actinomycetemcomitans: evidence that the CdtB protein is responsible for G2 arrest of the cell cycle in human T cells.</title>
        <authorList>
            <person name="Shenker B.J."/>
            <person name="Hoffmaster R.H."/>
            <person name="McKay T.L."/>
            <person name="Demuth D.R."/>
        </authorList>
    </citation>
    <scope>NUCLEOTIDE SEQUENCE</scope>
    <source>
        <strain evidence="4">652</strain>
    </source>
</reference>
<proteinExistence type="predicted"/>
<feature type="domain" description="SpoVT-AbrB" evidence="2">
    <location>
        <begin position="5"/>
        <end position="46"/>
    </location>
</feature>
<evidence type="ECO:0000313" key="8">
    <source>
        <dbReference type="EMBL" id="TYA38755.1"/>
    </source>
</evidence>
<protein>
    <submittedName>
        <fullName evidence="7">AbrB/MazE/SpoVT family DNA-binding domain-containing protein</fullName>
    </submittedName>
    <submittedName>
        <fullName evidence="6">Actinobacillus actinomycetemcomitans cdtA, cdtB and cdtC genes and 2 ORFs</fullName>
    </submittedName>
    <submittedName>
        <fullName evidence="3">Virulence plasmid protein</fullName>
    </submittedName>
    <submittedName>
        <fullName evidence="5">Virulence protein</fullName>
    </submittedName>
</protein>
<accession>Q9Z384</accession>
<dbReference type="PROSITE" id="PS51740">
    <property type="entry name" value="SPOVT_ABRB"/>
    <property type="match status" value="1"/>
</dbReference>
<reference evidence="3" key="2">
    <citation type="journal article" date="1999" name="Infect. Immun.">
        <title>Identification of a cytolethal distending toxin gene locus and features of a virulence-associated region in Actinobacillus actinomycetemcomitans.</title>
        <authorList>
            <person name="Mayer M.P."/>
            <person name="Bueno L.C."/>
            <person name="Hansen E.J."/>
            <person name="DiRienzo J.M."/>
        </authorList>
    </citation>
    <scope>NUCLEOTIDE SEQUENCE</scope>
    <source>
        <strain evidence="3">Y4</strain>
    </source>
</reference>
<evidence type="ECO:0000313" key="7">
    <source>
        <dbReference type="EMBL" id="PHO21696.1"/>
    </source>
</evidence>
<evidence type="ECO:0000256" key="1">
    <source>
        <dbReference type="PROSITE-ProRule" id="PRU01076"/>
    </source>
</evidence>
<dbReference type="KEGG" id="aact:ACT75_10575"/>
<evidence type="ECO:0000313" key="10">
    <source>
        <dbReference type="Proteomes" id="UP000226080"/>
    </source>
</evidence>
<reference evidence="7 10" key="6">
    <citation type="submission" date="2017-10" db="EMBL/GenBank/DDBJ databases">
        <title>Draft genome sequences of Aggregatibacter actinomycetemcomitans strains 310a and 310b.</title>
        <authorList>
            <person name="May A.C."/>
            <person name="Ohta H."/>
            <person name="Maeda H."/>
            <person name="Kokeguchi S."/>
            <person name="Cugini C."/>
        </authorList>
    </citation>
    <scope>NUCLEOTIDE SEQUENCE [LARGE SCALE GENOMIC DNA]</scope>
    <source>
        <strain evidence="7 10">310b</strain>
    </source>
</reference>
<dbReference type="SUPFAM" id="SSF89447">
    <property type="entry name" value="AbrB/MazE/MraZ-like"/>
    <property type="match status" value="1"/>
</dbReference>
<sequence>MERTAKLFRNGRNQAVRLPVEFEFDAEQVYIRKEQNGDIVLSLTSSREASWQRLFKLLPKIKNCDDFLSKEERNQTITTRYPFPGIGE</sequence>
<organism evidence="3">
    <name type="scientific">Aggregatibacter actinomycetemcomitans</name>
    <name type="common">Actinobacillus actinomycetemcomitans</name>
    <name type="synonym">Haemophilus actinomycetemcomitans</name>
    <dbReference type="NCBI Taxonomy" id="714"/>
    <lineage>
        <taxon>Bacteria</taxon>
        <taxon>Pseudomonadati</taxon>
        <taxon>Pseudomonadota</taxon>
        <taxon>Gammaproteobacteria</taxon>
        <taxon>Pasteurellales</taxon>
        <taxon>Pasteurellaceae</taxon>
        <taxon>Aggregatibacter</taxon>
    </lineage>
</organism>
<reference evidence="5 9" key="5">
    <citation type="submission" date="2015-10" db="EMBL/GenBank/DDBJ databases">
        <title>Tn-seq of a polymicrobial infection.</title>
        <authorList>
            <person name="Stacy A."/>
            <person name="Rumbaugh K.P."/>
            <person name="Whiteley M."/>
        </authorList>
    </citation>
    <scope>NUCLEOTIDE SEQUENCE [LARGE SCALE GENOMIC DNA]</scope>
    <source>
        <strain evidence="5 9">624</strain>
    </source>
</reference>
<dbReference type="eggNOG" id="COG4456">
    <property type="taxonomic scope" value="Bacteria"/>
</dbReference>
<reference evidence="6" key="1">
    <citation type="submission" date="1998-09" db="EMBL/GenBank/DDBJ databases">
        <title>Cytolethal distending toxin.</title>
        <authorList>
            <person name="Saiki K."/>
            <person name="Konishi K."/>
            <person name="Yoshikawa M."/>
        </authorList>
    </citation>
    <scope>NUCLEOTIDE SEQUENCE</scope>
    <source>
        <strain evidence="6">ATCC29522</strain>
    </source>
</reference>
<dbReference type="EMBL" id="AF006830">
    <property type="protein sequence ID" value="AAC70896.1"/>
    <property type="molecule type" value="Genomic_DNA"/>
</dbReference>
<reference evidence="4" key="3">
    <citation type="journal article" date="1999" name="J. Immunol.">
        <title>Actinobacillus actinomycetemcomitans immunosuppressive protein is a member of the family of cytolethal distending toxins capable of causing a G2 arrest in human T cells.</title>
        <authorList>
            <person name="Shenker B.J."/>
            <person name="McKay T."/>
            <person name="Datar S."/>
            <person name="Miller M."/>
            <person name="Chowhan R."/>
            <person name="Demuth D."/>
        </authorList>
    </citation>
    <scope>NUCLEOTIDE SEQUENCE</scope>
    <source>
        <strain evidence="4">652</strain>
    </source>
</reference>
<dbReference type="EMBL" id="VSED01000017">
    <property type="protein sequence ID" value="TYA38755.1"/>
    <property type="molecule type" value="Genomic_DNA"/>
</dbReference>
<dbReference type="EMBL" id="AF102554">
    <property type="protein sequence ID" value="AAG09111.1"/>
    <property type="molecule type" value="Genomic_DNA"/>
</dbReference>
<dbReference type="Proteomes" id="UP000072236">
    <property type="component" value="Chromosome"/>
</dbReference>
<keyword evidence="1 7" id="KW-0238">DNA-binding</keyword>
<reference evidence="8 11" key="7">
    <citation type="submission" date="2019-08" db="EMBL/GenBank/DDBJ databases">
        <title>Whole genome sequencing of Aggregatibacter actinomycetemcomitans cultured from blood stream infections in Denmark reveals a novel phylogenetic lineage expressing serotype a membrane O polysaccharide.</title>
        <authorList>
            <person name="Nedergaard S."/>
            <person name="Kobel C.M."/>
            <person name="Nielsen M.B."/>
            <person name="Moeller R.T."/>
            <person name="Jensen A.B."/>
            <person name="Noerskov-Lauritsen N."/>
        </authorList>
    </citation>
    <scope>NUCLEOTIDE SEQUENCE [LARGE SCALE GENOMIC DNA]</scope>
    <source>
        <strain evidence="8 11">PN_563</strain>
    </source>
</reference>
<dbReference type="GeneID" id="77211487"/>
<dbReference type="EMBL" id="PCGW01000001">
    <property type="protein sequence ID" value="PHO21696.1"/>
    <property type="molecule type" value="Genomic_DNA"/>
</dbReference>
<evidence type="ECO:0000313" key="3">
    <source>
        <dbReference type="EMBL" id="AAC70896.1"/>
    </source>
</evidence>
<dbReference type="InterPro" id="IPR037914">
    <property type="entry name" value="SpoVT-AbrB_sf"/>
</dbReference>
<name>Q9Z384_AGGAC</name>
<dbReference type="RefSeq" id="WP_005540929.1">
    <property type="nucleotide sequence ID" value="NZ_CP012958.1"/>
</dbReference>
<dbReference type="STRING" id="714.ACT75_10575"/>
<evidence type="ECO:0000259" key="2">
    <source>
        <dbReference type="PROSITE" id="PS51740"/>
    </source>
</evidence>
<dbReference type="EMBL" id="AB017807">
    <property type="protein sequence ID" value="BAA35114.1"/>
    <property type="molecule type" value="Genomic_DNA"/>
</dbReference>